<dbReference type="InterPro" id="IPR051156">
    <property type="entry name" value="Mito/Outer_Membr_Metalloprot"/>
</dbReference>
<dbReference type="GO" id="GO:0004222">
    <property type="term" value="F:metalloendopeptidase activity"/>
    <property type="evidence" value="ECO:0007669"/>
    <property type="project" value="InterPro"/>
</dbReference>
<dbReference type="EMBL" id="KK088411">
    <property type="protein sequence ID" value="EYE99944.1"/>
    <property type="molecule type" value="Genomic_DNA"/>
</dbReference>
<evidence type="ECO:0000256" key="4">
    <source>
        <dbReference type="ARBA" id="ARBA00022833"/>
    </source>
</evidence>
<protein>
    <recommendedName>
        <fullName evidence="7">Peptidase M48 domain-containing protein</fullName>
    </recommendedName>
</protein>
<keyword evidence="4 6" id="KW-0862">Zinc</keyword>
<dbReference type="PANTHER" id="PTHR22726:SF1">
    <property type="entry name" value="METALLOENDOPEPTIDASE OMA1, MITOCHONDRIAL"/>
    <property type="match status" value="1"/>
</dbReference>
<evidence type="ECO:0000256" key="3">
    <source>
        <dbReference type="ARBA" id="ARBA00022801"/>
    </source>
</evidence>
<evidence type="ECO:0000256" key="1">
    <source>
        <dbReference type="ARBA" id="ARBA00022670"/>
    </source>
</evidence>
<dbReference type="RefSeq" id="XP_040643632.1">
    <property type="nucleotide sequence ID" value="XM_040780704.1"/>
</dbReference>
<evidence type="ECO:0000313" key="8">
    <source>
        <dbReference type="EMBL" id="EYE99944.1"/>
    </source>
</evidence>
<keyword evidence="9" id="KW-1185">Reference proteome</keyword>
<evidence type="ECO:0000256" key="5">
    <source>
        <dbReference type="ARBA" id="ARBA00023049"/>
    </source>
</evidence>
<dbReference type="HOGENOM" id="CLU_029002_1_1_1"/>
<dbReference type="GO" id="GO:0034982">
    <property type="term" value="P:mitochondrial protein processing"/>
    <property type="evidence" value="ECO:0007669"/>
    <property type="project" value="TreeGrafter"/>
</dbReference>
<evidence type="ECO:0000313" key="9">
    <source>
        <dbReference type="Proteomes" id="UP000019804"/>
    </source>
</evidence>
<dbReference type="Gene3D" id="3.30.2010.10">
    <property type="entry name" value="Metalloproteases ('zincins'), catalytic domain"/>
    <property type="match status" value="1"/>
</dbReference>
<dbReference type="PANTHER" id="PTHR22726">
    <property type="entry name" value="METALLOENDOPEPTIDASE OMA1"/>
    <property type="match status" value="1"/>
</dbReference>
<reference evidence="9" key="1">
    <citation type="journal article" date="2014" name="Nat. Commun.">
        <title>Genomic adaptations of the halophilic Dead Sea filamentous fungus Eurotium rubrum.</title>
        <authorList>
            <person name="Kis-Papo T."/>
            <person name="Weig A.R."/>
            <person name="Riley R."/>
            <person name="Persoh D."/>
            <person name="Salamov A."/>
            <person name="Sun H."/>
            <person name="Lipzen A."/>
            <person name="Wasser S.P."/>
            <person name="Rambold G."/>
            <person name="Grigoriev I.V."/>
            <person name="Nevo E."/>
        </authorList>
    </citation>
    <scope>NUCLEOTIDE SEQUENCE [LARGE SCALE GENOMIC DNA]</scope>
    <source>
        <strain evidence="9">CBS 135680</strain>
    </source>
</reference>
<gene>
    <name evidence="8" type="ORF">EURHEDRAFT_407952</name>
</gene>
<accession>A0A017STL1</accession>
<dbReference type="GO" id="GO:0005743">
    <property type="term" value="C:mitochondrial inner membrane"/>
    <property type="evidence" value="ECO:0007669"/>
    <property type="project" value="TreeGrafter"/>
</dbReference>
<dbReference type="OrthoDB" id="7464992at2759"/>
<dbReference type="GO" id="GO:0046872">
    <property type="term" value="F:metal ion binding"/>
    <property type="evidence" value="ECO:0007669"/>
    <property type="project" value="UniProtKB-KW"/>
</dbReference>
<evidence type="ECO:0000259" key="7">
    <source>
        <dbReference type="Pfam" id="PF01435"/>
    </source>
</evidence>
<comment type="cofactor">
    <cofactor evidence="6">
        <name>Zn(2+)</name>
        <dbReference type="ChEBI" id="CHEBI:29105"/>
    </cofactor>
    <text evidence="6">Binds 1 zinc ion per subunit.</text>
</comment>
<keyword evidence="2" id="KW-0479">Metal-binding</keyword>
<sequence>MFRQPITSTVRKSSLSSLASFAFFPRAAARCSQTSRSISALYPCHRKPITSKISFTLIQQQLPRFRSRKFTSSARSHYGFGNQPYRRFNNPRGQPFIWRLLGNAKPHHFVIIGLGISGLYIYNTETVEMTGRRRFNCISSEQELQMGNQSYKEVLGSSHGKILPESHPTTVLVKRVLDRLIPQAPIVGANWRVHVIKDDGMVNAFVLPGGKVFVYTGILPVCEDEDGLAAVLGHEIAHVVARHPAERMSNSLLTIGAVFLISAMFDISGQIPSLLLNLMYSLPNSRTQEAEADDMGLMMMSKACYNPEAAARLWSRMKRLEKEAPPQFMSTHPSSYNREEAIRDRLHKAQDAYEQSGCDSIQTYMPGFRQANGNFGWSF</sequence>
<dbReference type="AlphaFoldDB" id="A0A017STL1"/>
<dbReference type="Pfam" id="PF01435">
    <property type="entry name" value="Peptidase_M48"/>
    <property type="match status" value="1"/>
</dbReference>
<keyword evidence="1 6" id="KW-0645">Protease</keyword>
<dbReference type="GeneID" id="63695828"/>
<dbReference type="Proteomes" id="UP000019804">
    <property type="component" value="Unassembled WGS sequence"/>
</dbReference>
<keyword evidence="3 6" id="KW-0378">Hydrolase</keyword>
<organism evidence="8 9">
    <name type="scientific">Aspergillus ruber (strain CBS 135680)</name>
    <dbReference type="NCBI Taxonomy" id="1388766"/>
    <lineage>
        <taxon>Eukaryota</taxon>
        <taxon>Fungi</taxon>
        <taxon>Dikarya</taxon>
        <taxon>Ascomycota</taxon>
        <taxon>Pezizomycotina</taxon>
        <taxon>Eurotiomycetes</taxon>
        <taxon>Eurotiomycetidae</taxon>
        <taxon>Eurotiales</taxon>
        <taxon>Aspergillaceae</taxon>
        <taxon>Aspergillus</taxon>
        <taxon>Aspergillus subgen. Aspergillus</taxon>
    </lineage>
</organism>
<dbReference type="GO" id="GO:0006515">
    <property type="term" value="P:protein quality control for misfolded or incompletely synthesized proteins"/>
    <property type="evidence" value="ECO:0007669"/>
    <property type="project" value="TreeGrafter"/>
</dbReference>
<comment type="similarity">
    <text evidence="6">Belongs to the peptidase M48 family.</text>
</comment>
<feature type="domain" description="Peptidase M48" evidence="7">
    <location>
        <begin position="173"/>
        <end position="345"/>
    </location>
</feature>
<proteinExistence type="inferred from homology"/>
<dbReference type="STRING" id="1388766.A0A017STL1"/>
<keyword evidence="5 6" id="KW-0482">Metalloprotease</keyword>
<evidence type="ECO:0000256" key="2">
    <source>
        <dbReference type="ARBA" id="ARBA00022723"/>
    </source>
</evidence>
<name>A0A017STL1_ASPRC</name>
<dbReference type="CDD" id="cd07331">
    <property type="entry name" value="M48C_Oma1_like"/>
    <property type="match status" value="1"/>
</dbReference>
<evidence type="ECO:0000256" key="6">
    <source>
        <dbReference type="RuleBase" id="RU003983"/>
    </source>
</evidence>
<dbReference type="InterPro" id="IPR001915">
    <property type="entry name" value="Peptidase_M48"/>
</dbReference>